<evidence type="ECO:0000313" key="10">
    <source>
        <dbReference type="EMBL" id="MPM50189.1"/>
    </source>
</evidence>
<dbReference type="Pfam" id="PF18927">
    <property type="entry name" value="CrtO"/>
    <property type="match status" value="1"/>
</dbReference>
<comment type="caution">
    <text evidence="10">The sequence shown here is derived from an EMBL/GenBank/DDBJ whole genome shotgun (WGS) entry which is preliminary data.</text>
</comment>
<evidence type="ECO:0000256" key="3">
    <source>
        <dbReference type="ARBA" id="ARBA00022679"/>
    </source>
</evidence>
<keyword evidence="2" id="KW-1003">Cell membrane</keyword>
<gene>
    <name evidence="10" type="ORF">SDC9_96925</name>
</gene>
<dbReference type="GO" id="GO:0005886">
    <property type="term" value="C:plasma membrane"/>
    <property type="evidence" value="ECO:0007669"/>
    <property type="project" value="UniProtKB-SubCell"/>
</dbReference>
<sequence length="168" mass="19709">MILKEVGTFLAFIVTLGIISHVLGEAMPRDAIRFEKFPYAPNKWENRGYFYKKLRIEAWKRALPDKSRYMRTMVKKNLGEDRSSKHTKRLIEETCVAELVHWLLLLAGPLFRLISDSVFGLIASILYSLSNVPFIMIQRYNRPRLVAFYRKTLVREALVYENTNPIQQ</sequence>
<dbReference type="InterPro" id="IPR044021">
    <property type="entry name" value="CrtO"/>
</dbReference>
<evidence type="ECO:0000256" key="4">
    <source>
        <dbReference type="ARBA" id="ARBA00022692"/>
    </source>
</evidence>
<keyword evidence="3" id="KW-0808">Transferase</keyword>
<evidence type="ECO:0000256" key="2">
    <source>
        <dbReference type="ARBA" id="ARBA00022475"/>
    </source>
</evidence>
<evidence type="ECO:0000256" key="8">
    <source>
        <dbReference type="ARBA" id="ARBA00023315"/>
    </source>
</evidence>
<comment type="subcellular location">
    <subcellularLocation>
        <location evidence="1">Cell membrane</location>
        <topology evidence="1">Single-pass membrane protein</topology>
    </subcellularLocation>
</comment>
<dbReference type="GO" id="GO:0016746">
    <property type="term" value="F:acyltransferase activity"/>
    <property type="evidence" value="ECO:0007669"/>
    <property type="project" value="UniProtKB-KW"/>
</dbReference>
<keyword evidence="5" id="KW-0732">Signal</keyword>
<evidence type="ECO:0000256" key="6">
    <source>
        <dbReference type="ARBA" id="ARBA00022989"/>
    </source>
</evidence>
<keyword evidence="4 9" id="KW-0812">Transmembrane</keyword>
<name>A0A645AAE5_9ZZZZ</name>
<evidence type="ECO:0000256" key="9">
    <source>
        <dbReference type="SAM" id="Phobius"/>
    </source>
</evidence>
<organism evidence="10">
    <name type="scientific">bioreactor metagenome</name>
    <dbReference type="NCBI Taxonomy" id="1076179"/>
    <lineage>
        <taxon>unclassified sequences</taxon>
        <taxon>metagenomes</taxon>
        <taxon>ecological metagenomes</taxon>
    </lineage>
</organism>
<evidence type="ECO:0008006" key="11">
    <source>
        <dbReference type="Google" id="ProtNLM"/>
    </source>
</evidence>
<proteinExistence type="predicted"/>
<feature type="transmembrane region" description="Helical" evidence="9">
    <location>
        <begin position="6"/>
        <end position="24"/>
    </location>
</feature>
<protein>
    <recommendedName>
        <fullName evidence="11">Glycosyl-4,4'-diaponeurosporenoate acyltransferase</fullName>
    </recommendedName>
</protein>
<keyword evidence="8" id="KW-0012">Acyltransferase</keyword>
<keyword evidence="7 9" id="KW-0472">Membrane</keyword>
<keyword evidence="6 9" id="KW-1133">Transmembrane helix</keyword>
<accession>A0A645AAE5</accession>
<evidence type="ECO:0000256" key="1">
    <source>
        <dbReference type="ARBA" id="ARBA00004162"/>
    </source>
</evidence>
<dbReference type="EMBL" id="VSSQ01012854">
    <property type="protein sequence ID" value="MPM50189.1"/>
    <property type="molecule type" value="Genomic_DNA"/>
</dbReference>
<evidence type="ECO:0000256" key="7">
    <source>
        <dbReference type="ARBA" id="ARBA00023136"/>
    </source>
</evidence>
<dbReference type="AlphaFoldDB" id="A0A645AAE5"/>
<evidence type="ECO:0000256" key="5">
    <source>
        <dbReference type="ARBA" id="ARBA00022729"/>
    </source>
</evidence>
<feature type="transmembrane region" description="Helical" evidence="9">
    <location>
        <begin position="117"/>
        <end position="137"/>
    </location>
</feature>
<reference evidence="10" key="1">
    <citation type="submission" date="2019-08" db="EMBL/GenBank/DDBJ databases">
        <authorList>
            <person name="Kucharzyk K."/>
            <person name="Murdoch R.W."/>
            <person name="Higgins S."/>
            <person name="Loffler F."/>
        </authorList>
    </citation>
    <scope>NUCLEOTIDE SEQUENCE</scope>
</reference>